<protein>
    <submittedName>
        <fullName evidence="2">Phage-related major tail protein</fullName>
    </submittedName>
</protein>
<sequence>MTKVKFGVSQGEYGVVTGDLVPDGTKKLPGLTTAKLEMTAELKQLTADDGPYVVLSGGISEAKLTVNTWDVGPDAQKDFYGVPTIKGVQVYSKNLKPNDIALMFRTKDEEGKGIYFALLKAKYTIPGVDTKTVDGAPDPNADEIEGTGAPRGDADTGNLVLVGRESDPEFSLAQFKKWVFPKTEEEAVISEDVPKA</sequence>
<dbReference type="OrthoDB" id="2971020at2"/>
<comment type="caution">
    <text evidence="2">The sequence shown here is derived from an EMBL/GenBank/DDBJ whole genome shotgun (WGS) entry which is preliminary data.</text>
</comment>
<evidence type="ECO:0000313" key="2">
    <source>
        <dbReference type="EMBL" id="KRL13062.1"/>
    </source>
</evidence>
<dbReference type="PATRIC" id="fig|1423792.3.peg.2654"/>
<dbReference type="Proteomes" id="UP000051330">
    <property type="component" value="Unassembled WGS sequence"/>
</dbReference>
<evidence type="ECO:0000256" key="1">
    <source>
        <dbReference type="SAM" id="MobiDB-lite"/>
    </source>
</evidence>
<reference evidence="2 3" key="1">
    <citation type="journal article" date="2015" name="Genome Announc.">
        <title>Expanding the biotechnology potential of lactobacilli through comparative genomics of 213 strains and associated genera.</title>
        <authorList>
            <person name="Sun Z."/>
            <person name="Harris H.M."/>
            <person name="McCann A."/>
            <person name="Guo C."/>
            <person name="Argimon S."/>
            <person name="Zhang W."/>
            <person name="Yang X."/>
            <person name="Jeffery I.B."/>
            <person name="Cooney J.C."/>
            <person name="Kagawa T.F."/>
            <person name="Liu W."/>
            <person name="Song Y."/>
            <person name="Salvetti E."/>
            <person name="Wrobel A."/>
            <person name="Rasinkangas P."/>
            <person name="Parkhill J."/>
            <person name="Rea M.C."/>
            <person name="O'Sullivan O."/>
            <person name="Ritari J."/>
            <person name="Douillard F.P."/>
            <person name="Paul Ross R."/>
            <person name="Yang R."/>
            <person name="Briner A.E."/>
            <person name="Felis G.E."/>
            <person name="de Vos W.M."/>
            <person name="Barrangou R."/>
            <person name="Klaenhammer T.R."/>
            <person name="Caufield P.W."/>
            <person name="Cui Y."/>
            <person name="Zhang H."/>
            <person name="O'Toole P.W."/>
        </authorList>
    </citation>
    <scope>NUCLEOTIDE SEQUENCE [LARGE SCALE GENOMIC DNA]</scope>
    <source>
        <strain evidence="2 3">DSM 12744</strain>
    </source>
</reference>
<dbReference type="STRING" id="1423792.FD09_GL002603"/>
<dbReference type="EMBL" id="AZEC01000005">
    <property type="protein sequence ID" value="KRL13062.1"/>
    <property type="molecule type" value="Genomic_DNA"/>
</dbReference>
<dbReference type="RefSeq" id="WP_057820040.1">
    <property type="nucleotide sequence ID" value="NZ_AZEC01000005.1"/>
</dbReference>
<dbReference type="AlphaFoldDB" id="A0A0R1MY24"/>
<organism evidence="2 3">
    <name type="scientific">Schleiferilactobacillus perolens DSM 12744</name>
    <dbReference type="NCBI Taxonomy" id="1423792"/>
    <lineage>
        <taxon>Bacteria</taxon>
        <taxon>Bacillati</taxon>
        <taxon>Bacillota</taxon>
        <taxon>Bacilli</taxon>
        <taxon>Lactobacillales</taxon>
        <taxon>Lactobacillaceae</taxon>
        <taxon>Schleiferilactobacillus</taxon>
    </lineage>
</organism>
<accession>A0A0R1MY24</accession>
<dbReference type="NCBIfam" id="TIGR01603">
    <property type="entry name" value="maj_tail_phi13"/>
    <property type="match status" value="1"/>
</dbReference>
<evidence type="ECO:0000313" key="3">
    <source>
        <dbReference type="Proteomes" id="UP000051330"/>
    </source>
</evidence>
<gene>
    <name evidence="2" type="ORF">FD09_GL002603</name>
</gene>
<keyword evidence="3" id="KW-1185">Reference proteome</keyword>
<proteinExistence type="predicted"/>
<name>A0A0R1MY24_9LACO</name>
<dbReference type="InterPro" id="IPR006490">
    <property type="entry name" value="Maj_tail_phi13"/>
</dbReference>
<feature type="region of interest" description="Disordered" evidence="1">
    <location>
        <begin position="132"/>
        <end position="158"/>
    </location>
</feature>